<proteinExistence type="inferred from homology"/>
<dbReference type="GO" id="GO:0003887">
    <property type="term" value="F:DNA-directed DNA polymerase activity"/>
    <property type="evidence" value="ECO:0007669"/>
    <property type="project" value="UniProtKB-KW"/>
</dbReference>
<protein>
    <submittedName>
        <fullName evidence="12">DNA polymerase III beta subunit</fullName>
        <ecNumber evidence="12">2.7.7.7</ecNumber>
    </submittedName>
</protein>
<dbReference type="InterPro" id="IPR022634">
    <property type="entry name" value="DNA_polIII_beta_N"/>
</dbReference>
<dbReference type="Pfam" id="PF02768">
    <property type="entry name" value="DNA_pol3_beta_3"/>
    <property type="match status" value="1"/>
</dbReference>
<dbReference type="Gene3D" id="3.10.150.10">
    <property type="entry name" value="DNA Polymerase III, subunit A, domain 2"/>
    <property type="match status" value="1"/>
</dbReference>
<evidence type="ECO:0000256" key="6">
    <source>
        <dbReference type="ARBA" id="ARBA00022705"/>
    </source>
</evidence>
<dbReference type="CDD" id="cd00140">
    <property type="entry name" value="beta_clamp"/>
    <property type="match status" value="1"/>
</dbReference>
<keyword evidence="3" id="KW-0963">Cytoplasm</keyword>
<dbReference type="AlphaFoldDB" id="A0A484HCF5"/>
<evidence type="ECO:0000259" key="9">
    <source>
        <dbReference type="Pfam" id="PF00712"/>
    </source>
</evidence>
<dbReference type="PANTHER" id="PTHR30478">
    <property type="entry name" value="DNA POLYMERASE III SUBUNIT BETA"/>
    <property type="match status" value="1"/>
</dbReference>
<dbReference type="SUPFAM" id="SSF55979">
    <property type="entry name" value="DNA clamp"/>
    <property type="match status" value="3"/>
</dbReference>
<comment type="subcellular location">
    <subcellularLocation>
        <location evidence="1">Cytoplasm</location>
    </subcellularLocation>
</comment>
<dbReference type="SMART" id="SM00480">
    <property type="entry name" value="POL3Bc"/>
    <property type="match status" value="1"/>
</dbReference>
<organism evidence="12">
    <name type="scientific">invertebrate metagenome</name>
    <dbReference type="NCBI Taxonomy" id="1711999"/>
    <lineage>
        <taxon>unclassified sequences</taxon>
        <taxon>metagenomes</taxon>
        <taxon>organismal metagenomes</taxon>
    </lineage>
</organism>
<dbReference type="GO" id="GO:0006271">
    <property type="term" value="P:DNA strand elongation involved in DNA replication"/>
    <property type="evidence" value="ECO:0007669"/>
    <property type="project" value="TreeGrafter"/>
</dbReference>
<feature type="domain" description="DNA polymerase III beta sliding clamp central" evidence="10">
    <location>
        <begin position="135"/>
        <end position="250"/>
    </location>
</feature>
<keyword evidence="7" id="KW-0239">DNA-directed DNA polymerase</keyword>
<evidence type="ECO:0000256" key="5">
    <source>
        <dbReference type="ARBA" id="ARBA00022695"/>
    </source>
</evidence>
<dbReference type="GO" id="GO:0008408">
    <property type="term" value="F:3'-5' exonuclease activity"/>
    <property type="evidence" value="ECO:0007669"/>
    <property type="project" value="InterPro"/>
</dbReference>
<evidence type="ECO:0000256" key="7">
    <source>
        <dbReference type="ARBA" id="ARBA00022932"/>
    </source>
</evidence>
<keyword evidence="5 12" id="KW-0548">Nucleotidyltransferase</keyword>
<evidence type="ECO:0000259" key="11">
    <source>
        <dbReference type="Pfam" id="PF02768"/>
    </source>
</evidence>
<keyword evidence="8" id="KW-0238">DNA-binding</keyword>
<evidence type="ECO:0000259" key="10">
    <source>
        <dbReference type="Pfam" id="PF02767"/>
    </source>
</evidence>
<dbReference type="InterPro" id="IPR022637">
    <property type="entry name" value="DNA_polIII_beta_cen"/>
</dbReference>
<evidence type="ECO:0000256" key="2">
    <source>
        <dbReference type="ARBA" id="ARBA00010752"/>
    </source>
</evidence>
<evidence type="ECO:0000313" key="12">
    <source>
        <dbReference type="EMBL" id="VBB69492.1"/>
    </source>
</evidence>
<dbReference type="PANTHER" id="PTHR30478:SF0">
    <property type="entry name" value="BETA SLIDING CLAMP"/>
    <property type="match status" value="1"/>
</dbReference>
<reference evidence="12" key="1">
    <citation type="submission" date="2018-10" db="EMBL/GenBank/DDBJ databases">
        <authorList>
            <person name="Gruber-Vodicka H."/>
            <person name="Jaeckle O."/>
        </authorList>
    </citation>
    <scope>NUCLEOTIDE SEQUENCE</scope>
</reference>
<evidence type="ECO:0000256" key="1">
    <source>
        <dbReference type="ARBA" id="ARBA00004496"/>
    </source>
</evidence>
<feature type="domain" description="DNA polymerase III beta sliding clamp C-terminal" evidence="11">
    <location>
        <begin position="253"/>
        <end position="374"/>
    </location>
</feature>
<dbReference type="EMBL" id="LR026963">
    <property type="protein sequence ID" value="VBB69492.1"/>
    <property type="molecule type" value="Genomic_DNA"/>
</dbReference>
<dbReference type="EC" id="2.7.7.7" evidence="12"/>
<accession>A0A484HCF5</accession>
<dbReference type="InterPro" id="IPR001001">
    <property type="entry name" value="DNA_polIII_beta"/>
</dbReference>
<dbReference type="GO" id="GO:0003677">
    <property type="term" value="F:DNA binding"/>
    <property type="evidence" value="ECO:0007669"/>
    <property type="project" value="UniProtKB-KW"/>
</dbReference>
<evidence type="ECO:0000256" key="4">
    <source>
        <dbReference type="ARBA" id="ARBA00022679"/>
    </source>
</evidence>
<dbReference type="GO" id="GO:0009360">
    <property type="term" value="C:DNA polymerase III complex"/>
    <property type="evidence" value="ECO:0007669"/>
    <property type="project" value="InterPro"/>
</dbReference>
<dbReference type="Pfam" id="PF02767">
    <property type="entry name" value="DNA_pol3_beta_2"/>
    <property type="match status" value="1"/>
</dbReference>
<evidence type="ECO:0000256" key="8">
    <source>
        <dbReference type="ARBA" id="ARBA00023125"/>
    </source>
</evidence>
<keyword evidence="6" id="KW-0235">DNA replication</keyword>
<dbReference type="GO" id="GO:0005737">
    <property type="term" value="C:cytoplasm"/>
    <property type="evidence" value="ECO:0007669"/>
    <property type="project" value="UniProtKB-SubCell"/>
</dbReference>
<sequence>MKFTIERSIFLKSLSRVQGVVERRATVPILANIYLETRQTGLELRATDMDLEISETVFCEIERTGSATAPAYMVYDIMRKLPENARVNLEHYPEESQLVLCSGKSKFILKSLPVTDFPALVESTLPISFKVRAIDLRSLIERTRFAMSTEATRYYLNGIYLYAVHNAGVGVLRAIATDGYRLALAEVSLPKDAYNMPSVILPRKTVEELRTLIEETTTEITTSLSNTKIRFAFGQNTILISKLIDGTFPDCERVIPVNNNKTIEVNAKALAEAVSRVSTVMATDKARAVKLEVVRDSLVLSASNTTTNNNATDELDAVCDCTPLSIGFNSRYLLDILGQMTGDTVRFAVSDPSSPMMVREVADDSALYILMPMRV</sequence>
<comment type="similarity">
    <text evidence="2">Belongs to the beta sliding clamp family.</text>
</comment>
<dbReference type="Gene3D" id="3.70.10.10">
    <property type="match status" value="1"/>
</dbReference>
<dbReference type="PIRSF" id="PIRSF000804">
    <property type="entry name" value="DNA_pol_III_b"/>
    <property type="match status" value="1"/>
</dbReference>
<evidence type="ECO:0000256" key="3">
    <source>
        <dbReference type="ARBA" id="ARBA00022490"/>
    </source>
</evidence>
<dbReference type="InterPro" id="IPR046938">
    <property type="entry name" value="DNA_clamp_sf"/>
</dbReference>
<dbReference type="NCBIfam" id="TIGR00663">
    <property type="entry name" value="dnan"/>
    <property type="match status" value="1"/>
</dbReference>
<name>A0A484HCF5_9ZZZZ</name>
<feature type="domain" description="DNA polymerase III beta sliding clamp N-terminal" evidence="9">
    <location>
        <begin position="1"/>
        <end position="120"/>
    </location>
</feature>
<dbReference type="InterPro" id="IPR022635">
    <property type="entry name" value="DNA_polIII_beta_C"/>
</dbReference>
<keyword evidence="4 12" id="KW-0808">Transferase</keyword>
<dbReference type="Pfam" id="PF00712">
    <property type="entry name" value="DNA_pol3_beta"/>
    <property type="match status" value="1"/>
</dbReference>
<gene>
    <name evidence="12" type="ORF">RIEGSTA812A_PEG_965</name>
</gene>